<dbReference type="Gene3D" id="3.40.50.1110">
    <property type="entry name" value="SGNH hydrolase"/>
    <property type="match status" value="1"/>
</dbReference>
<name>A0ABU1IUJ5_9BACL</name>
<accession>A0ABU1IUJ5</accession>
<feature type="domain" description="Carbohydrate esterase 2 N-terminal" evidence="2">
    <location>
        <begin position="13"/>
        <end position="110"/>
    </location>
</feature>
<dbReference type="Pfam" id="PF17996">
    <property type="entry name" value="CE2_N"/>
    <property type="match status" value="1"/>
</dbReference>
<dbReference type="PANTHER" id="PTHR37834">
    <property type="entry name" value="GDSL-LIKE LIPASE/ACYLHYDROLASE DOMAIN PROTEIN (AFU_ORTHOLOGUE AFUA_2G00620)"/>
    <property type="match status" value="1"/>
</dbReference>
<dbReference type="EMBL" id="JAVDQH010000003">
    <property type="protein sequence ID" value="MDR6242939.1"/>
    <property type="molecule type" value="Genomic_DNA"/>
</dbReference>
<comment type="caution">
    <text evidence="3">The sequence shown here is derived from an EMBL/GenBank/DDBJ whole genome shotgun (WGS) entry which is preliminary data.</text>
</comment>
<evidence type="ECO:0000259" key="2">
    <source>
        <dbReference type="Pfam" id="PF17996"/>
    </source>
</evidence>
<proteinExistence type="predicted"/>
<dbReference type="InterPro" id="IPR036514">
    <property type="entry name" value="SGNH_hydro_sf"/>
</dbReference>
<dbReference type="InterPro" id="IPR013830">
    <property type="entry name" value="SGNH_hydro"/>
</dbReference>
<dbReference type="RefSeq" id="WP_188775580.1">
    <property type="nucleotide sequence ID" value="NZ_BMMB01000004.1"/>
</dbReference>
<evidence type="ECO:0000313" key="3">
    <source>
        <dbReference type="EMBL" id="MDR6242939.1"/>
    </source>
</evidence>
<dbReference type="Pfam" id="PF13472">
    <property type="entry name" value="Lipase_GDSL_2"/>
    <property type="match status" value="1"/>
</dbReference>
<gene>
    <name evidence="3" type="ORF">JOC58_000824</name>
</gene>
<dbReference type="PANTHER" id="PTHR37834:SF2">
    <property type="entry name" value="ESTERASE, SGNH HYDROLASE-TYPE"/>
    <property type="match status" value="1"/>
</dbReference>
<dbReference type="InterPro" id="IPR040794">
    <property type="entry name" value="CE2_N"/>
</dbReference>
<reference evidence="3 4" key="1">
    <citation type="submission" date="2023-07" db="EMBL/GenBank/DDBJ databases">
        <title>Genomic Encyclopedia of Type Strains, Phase IV (KMG-IV): sequencing the most valuable type-strain genomes for metagenomic binning, comparative biology and taxonomic classification.</title>
        <authorList>
            <person name="Goeker M."/>
        </authorList>
    </citation>
    <scope>NUCLEOTIDE SEQUENCE [LARGE SCALE GENOMIC DNA]</scope>
    <source>
        <strain evidence="3 4">DSM 22170</strain>
    </source>
</reference>
<keyword evidence="4" id="KW-1185">Reference proteome</keyword>
<feature type="domain" description="SGNH hydrolase-type esterase" evidence="1">
    <location>
        <begin position="123"/>
        <end position="299"/>
    </location>
</feature>
<evidence type="ECO:0000313" key="4">
    <source>
        <dbReference type="Proteomes" id="UP001185028"/>
    </source>
</evidence>
<organism evidence="3 4">
    <name type="scientific">Paenibacillus hunanensis</name>
    <dbReference type="NCBI Taxonomy" id="539262"/>
    <lineage>
        <taxon>Bacteria</taxon>
        <taxon>Bacillati</taxon>
        <taxon>Bacillota</taxon>
        <taxon>Bacilli</taxon>
        <taxon>Bacillales</taxon>
        <taxon>Paenibacillaceae</taxon>
        <taxon>Paenibacillus</taxon>
    </lineage>
</organism>
<evidence type="ECO:0000259" key="1">
    <source>
        <dbReference type="Pfam" id="PF13472"/>
    </source>
</evidence>
<protein>
    <submittedName>
        <fullName evidence="3">Uncharacterized protein</fullName>
    </submittedName>
</protein>
<dbReference type="Proteomes" id="UP001185028">
    <property type="component" value="Unassembled WGS sequence"/>
</dbReference>
<sequence>MYKVEPDDENIYYVGRWDKRQPGAYSTSWGGTYFKVNFSNTTIIRLHIGASVNVYVSIDGVTRYYPSLQGVVDITPVLLHKGTHTLMVATPYTDQCLVFQGMSLDDQARISLPSTGKRMIEYIGASIIAGHLLPRYALSDYAWLAAERLGYEHIQIAQSGMGLVDHWPGGSYIANGAGMSQQYFKLKHADHDDDTLYDFFDQSPDIVIIHIGTNDAVFGVPADRFQYEYTRFLGLIRQQYPVARLYAQRLFDGTYAQEIQQSVRSLQAAGDQKVHYIDTSGWLQELDYSDGVHPNESAHIKLSKRLVAVLEAKNR</sequence>
<dbReference type="InterPro" id="IPR052762">
    <property type="entry name" value="PCW_deacetylase/CE"/>
</dbReference>
<dbReference type="Gene3D" id="2.60.120.260">
    <property type="entry name" value="Galactose-binding domain-like"/>
    <property type="match status" value="1"/>
</dbReference>
<dbReference type="SUPFAM" id="SSF52266">
    <property type="entry name" value="SGNH hydrolase"/>
    <property type="match status" value="1"/>
</dbReference>